<feature type="region of interest" description="Disordered" evidence="1">
    <location>
        <begin position="254"/>
        <end position="283"/>
    </location>
</feature>
<organism evidence="2 3">
    <name type="scientific">Aphis glycines</name>
    <name type="common">Soybean aphid</name>
    <dbReference type="NCBI Taxonomy" id="307491"/>
    <lineage>
        <taxon>Eukaryota</taxon>
        <taxon>Metazoa</taxon>
        <taxon>Ecdysozoa</taxon>
        <taxon>Arthropoda</taxon>
        <taxon>Hexapoda</taxon>
        <taxon>Insecta</taxon>
        <taxon>Pterygota</taxon>
        <taxon>Neoptera</taxon>
        <taxon>Paraneoptera</taxon>
        <taxon>Hemiptera</taxon>
        <taxon>Sternorrhyncha</taxon>
        <taxon>Aphidomorpha</taxon>
        <taxon>Aphidoidea</taxon>
        <taxon>Aphididae</taxon>
        <taxon>Aphidini</taxon>
        <taxon>Aphis</taxon>
        <taxon>Aphis</taxon>
    </lineage>
</organism>
<evidence type="ECO:0000256" key="1">
    <source>
        <dbReference type="SAM" id="MobiDB-lite"/>
    </source>
</evidence>
<keyword evidence="3" id="KW-1185">Reference proteome</keyword>
<dbReference type="OrthoDB" id="6627908at2759"/>
<feature type="compositionally biased region" description="Basic residues" evidence="1">
    <location>
        <begin position="478"/>
        <end position="490"/>
    </location>
</feature>
<feature type="compositionally biased region" description="Polar residues" evidence="1">
    <location>
        <begin position="462"/>
        <end position="472"/>
    </location>
</feature>
<name>A0A6G0T7B4_APHGL</name>
<feature type="region of interest" description="Disordered" evidence="1">
    <location>
        <begin position="341"/>
        <end position="490"/>
    </location>
</feature>
<comment type="caution">
    <text evidence="2">The sequence shown here is derived from an EMBL/GenBank/DDBJ whole genome shotgun (WGS) entry which is preliminary data.</text>
</comment>
<dbReference type="AlphaFoldDB" id="A0A6G0T7B4"/>
<gene>
    <name evidence="2" type="ORF">AGLY_013830</name>
</gene>
<feature type="compositionally biased region" description="Low complexity" evidence="1">
    <location>
        <begin position="358"/>
        <end position="371"/>
    </location>
</feature>
<proteinExistence type="predicted"/>
<feature type="compositionally biased region" description="Polar residues" evidence="1">
    <location>
        <begin position="397"/>
        <end position="406"/>
    </location>
</feature>
<accession>A0A6G0T7B4</accession>
<sequence length="490" mass="55630">MAGSIGDMAVVYKKKNFTYVPPTPPAELIDSTSYTLDFVTRKFLNVGFDSEDKFNIVIHIITPSRYVSIYEGFLRRIFSLMGNILSFILDVPQKYRKQIFLEDEFIAASNMVYRGENVLVIESKKKEGCRVLLDRKNLMKLQYIEEIIFETIARKSTIIRPVVLKQFEIIGNYIDRELTNVLSPPKTIEEMIIFIKNLRADQIIKNIDLNFVSQLKMFAAPKLAEQRLRWSREMSPELFVDPISSLSPAIIPKKYSSPSPQYNDDNDAQPAPRQSFSPSFFDGECSQINPTQATYCVQNQESKPKPTSLPSFDCLDNTADGFDSDNFAQYPPWYNNRVMHSPPSIAVDENDGPTPFNKSPSIPKKYSSPSPQYNDDNDAQPAPRQSFSPSFFDGECSQINPTQATWAPTKPKPIDDSESLPPAIIDNHSTGHDSDNFTQTPLWYNNRVRPPPTSLAVDENDGPTSFNHSPSILDSKPTKKRSAKRKLFFE</sequence>
<dbReference type="EMBL" id="VYZN01000055">
    <property type="protein sequence ID" value="KAE9526199.1"/>
    <property type="molecule type" value="Genomic_DNA"/>
</dbReference>
<reference evidence="2 3" key="1">
    <citation type="submission" date="2019-08" db="EMBL/GenBank/DDBJ databases">
        <title>The genome of the soybean aphid Biotype 1, its phylome, world population structure and adaptation to the North American continent.</title>
        <authorList>
            <person name="Giordano R."/>
            <person name="Donthu R.K."/>
            <person name="Hernandez A.G."/>
            <person name="Wright C.L."/>
            <person name="Zimin A.V."/>
        </authorList>
    </citation>
    <scope>NUCLEOTIDE SEQUENCE [LARGE SCALE GENOMIC DNA]</scope>
    <source>
        <tissue evidence="2">Whole aphids</tissue>
    </source>
</reference>
<evidence type="ECO:0000313" key="2">
    <source>
        <dbReference type="EMBL" id="KAE9526199.1"/>
    </source>
</evidence>
<evidence type="ECO:0000313" key="3">
    <source>
        <dbReference type="Proteomes" id="UP000475862"/>
    </source>
</evidence>
<dbReference type="Proteomes" id="UP000475862">
    <property type="component" value="Unassembled WGS sequence"/>
</dbReference>
<protein>
    <submittedName>
        <fullName evidence="2">Uncharacterized protein</fullName>
    </submittedName>
</protein>